<proteinExistence type="inferred from homology"/>
<dbReference type="GO" id="GO:0005634">
    <property type="term" value="C:nucleus"/>
    <property type="evidence" value="ECO:0007669"/>
    <property type="project" value="UniProtKB-ARBA"/>
</dbReference>
<dbReference type="InParanoid" id="F1A3Q7"/>
<evidence type="ECO:0000313" key="4">
    <source>
        <dbReference type="EMBL" id="EGC29179.1"/>
    </source>
</evidence>
<protein>
    <recommendedName>
        <fullName evidence="3">PCI domain-containing protein</fullName>
    </recommendedName>
</protein>
<evidence type="ECO:0000256" key="2">
    <source>
        <dbReference type="ARBA" id="ARBA00022942"/>
    </source>
</evidence>
<dbReference type="STRING" id="5786.F1A3Q7"/>
<feature type="non-terminal residue" evidence="4">
    <location>
        <position position="306"/>
    </location>
</feature>
<dbReference type="AlphaFoldDB" id="F1A3Q7"/>
<dbReference type="OMA" id="CKIDRIK"/>
<evidence type="ECO:0000256" key="1">
    <source>
        <dbReference type="ARBA" id="ARBA00006397"/>
    </source>
</evidence>
<dbReference type="SMART" id="SM00088">
    <property type="entry name" value="PINT"/>
    <property type="match status" value="1"/>
</dbReference>
<keyword evidence="5" id="KW-1185">Reference proteome</keyword>
<dbReference type="GeneID" id="10506450"/>
<dbReference type="GO" id="GO:0008541">
    <property type="term" value="C:proteasome regulatory particle, lid subcomplex"/>
    <property type="evidence" value="ECO:0000318"/>
    <property type="project" value="GO_Central"/>
</dbReference>
<accession>F1A3Q7</accession>
<dbReference type="EMBL" id="GL871471">
    <property type="protein sequence ID" value="EGC29179.1"/>
    <property type="molecule type" value="Genomic_DNA"/>
</dbReference>
<feature type="domain" description="PCI" evidence="3">
    <location>
        <begin position="99"/>
        <end position="270"/>
    </location>
</feature>
<dbReference type="SUPFAM" id="SSF46785">
    <property type="entry name" value="Winged helix' DNA-binding domain"/>
    <property type="match status" value="1"/>
</dbReference>
<dbReference type="InterPro" id="IPR040134">
    <property type="entry name" value="PSMD12/CSN4"/>
</dbReference>
<dbReference type="InterPro" id="IPR040896">
    <property type="entry name" value="RPN5_C"/>
</dbReference>
<dbReference type="VEuPathDB" id="AmoebaDB:DICPUDRAFT_84782"/>
<dbReference type="Pfam" id="PF01399">
    <property type="entry name" value="PCI"/>
    <property type="match status" value="1"/>
</dbReference>
<dbReference type="InterPro" id="IPR054559">
    <property type="entry name" value="PSMD12-CSN4-like_N"/>
</dbReference>
<dbReference type="FunCoup" id="F1A3Q7">
    <property type="interactions" value="965"/>
</dbReference>
<dbReference type="Gene3D" id="1.10.10.10">
    <property type="entry name" value="Winged helix-like DNA-binding domain superfamily/Winged helix DNA-binding domain"/>
    <property type="match status" value="1"/>
</dbReference>
<dbReference type="FunFam" id="1.10.10.10:FF:000070">
    <property type="entry name" value="26S proteasome non-ATPase regulatory subunit 12"/>
    <property type="match status" value="1"/>
</dbReference>
<dbReference type="PANTHER" id="PTHR10855">
    <property type="entry name" value="26S PROTEASOME NON-ATPASE REGULATORY SUBUNIT 12/COP9 SIGNALOSOME COMPLEX SUBUNIT 4"/>
    <property type="match status" value="1"/>
</dbReference>
<dbReference type="InterPro" id="IPR036388">
    <property type="entry name" value="WH-like_DNA-bd_sf"/>
</dbReference>
<keyword evidence="2" id="KW-0647">Proteasome</keyword>
<evidence type="ECO:0000259" key="3">
    <source>
        <dbReference type="PROSITE" id="PS50250"/>
    </source>
</evidence>
<dbReference type="RefSeq" id="XP_003294301.1">
    <property type="nucleotide sequence ID" value="XM_003294253.1"/>
</dbReference>
<dbReference type="GO" id="GO:0005737">
    <property type="term" value="C:cytoplasm"/>
    <property type="evidence" value="ECO:0000318"/>
    <property type="project" value="GO_Central"/>
</dbReference>
<dbReference type="Pfam" id="PF18098">
    <property type="entry name" value="RPN5_C"/>
    <property type="match status" value="1"/>
</dbReference>
<dbReference type="PROSITE" id="PS50250">
    <property type="entry name" value="PCI"/>
    <property type="match status" value="1"/>
</dbReference>
<dbReference type="OrthoDB" id="268763at2759"/>
<name>F1A3Q7_DICPU</name>
<organism evidence="4 5">
    <name type="scientific">Dictyostelium purpureum</name>
    <name type="common">Slime mold</name>
    <dbReference type="NCBI Taxonomy" id="5786"/>
    <lineage>
        <taxon>Eukaryota</taxon>
        <taxon>Amoebozoa</taxon>
        <taxon>Evosea</taxon>
        <taxon>Eumycetozoa</taxon>
        <taxon>Dictyostelia</taxon>
        <taxon>Dictyosteliales</taxon>
        <taxon>Dictyosteliaceae</taxon>
        <taxon>Dictyostelium</taxon>
    </lineage>
</organism>
<sequence length="306" mass="35841">ERARLTKTLSKIKEDEGDVTEAAKILQDLQVETYSTMDKREKITFFIDQMRLCMNNKDFIRAQLIGNKVNRKTLLEDENQDLKVAYYEQMVRYYSHSSEYIEIARCYLQIYETPSIQKDTTQLHDTLKLISLFVTLSPSSNEQSDLLNRVYGFKPLGDIQVYKDLLNQFKTIELIRWTSFFEINKAELNTQKIFNGEKNCWDDLRKRVIEHNVRVISTYYQKISTKRLAELLDLSLDESEKFVSDLVSNKTIFAKIDRPAGIATFIATNDPNKVLNGWASNVTQLLDLVEKTNHLIQREFMLHKIN</sequence>
<comment type="similarity">
    <text evidence="1">Belongs to the proteasome subunit p55 family.</text>
</comment>
<dbReference type="PANTHER" id="PTHR10855:SF1">
    <property type="entry name" value="26S PROTEASOME NON-ATPASE REGULATORY SUBUNIT 12"/>
    <property type="match status" value="1"/>
</dbReference>
<dbReference type="InterPro" id="IPR000717">
    <property type="entry name" value="PCI_dom"/>
</dbReference>
<dbReference type="Pfam" id="PF22241">
    <property type="entry name" value="PSMD12-CSN4_N"/>
    <property type="match status" value="1"/>
</dbReference>
<dbReference type="KEGG" id="dpp:DICPUDRAFT_84782"/>
<dbReference type="Proteomes" id="UP000001064">
    <property type="component" value="Unassembled WGS sequence"/>
</dbReference>
<dbReference type="eggNOG" id="KOG1498">
    <property type="taxonomic scope" value="Eukaryota"/>
</dbReference>
<dbReference type="InterPro" id="IPR036390">
    <property type="entry name" value="WH_DNA-bd_sf"/>
</dbReference>
<gene>
    <name evidence="4" type="ORF">DICPUDRAFT_84782</name>
</gene>
<reference evidence="5" key="1">
    <citation type="journal article" date="2011" name="Genome Biol.">
        <title>Comparative genomics of the social amoebae Dictyostelium discoideum and Dictyostelium purpureum.</title>
        <authorList>
            <consortium name="US DOE Joint Genome Institute (JGI-PGF)"/>
            <person name="Sucgang R."/>
            <person name="Kuo A."/>
            <person name="Tian X."/>
            <person name="Salerno W."/>
            <person name="Parikh A."/>
            <person name="Feasley C.L."/>
            <person name="Dalin E."/>
            <person name="Tu H."/>
            <person name="Huang E."/>
            <person name="Barry K."/>
            <person name="Lindquist E."/>
            <person name="Shapiro H."/>
            <person name="Bruce D."/>
            <person name="Schmutz J."/>
            <person name="Salamov A."/>
            <person name="Fey P."/>
            <person name="Gaudet P."/>
            <person name="Anjard C."/>
            <person name="Babu M.M."/>
            <person name="Basu S."/>
            <person name="Bushmanova Y."/>
            <person name="van der Wel H."/>
            <person name="Katoh-Kurasawa M."/>
            <person name="Dinh C."/>
            <person name="Coutinho P.M."/>
            <person name="Saito T."/>
            <person name="Elias M."/>
            <person name="Schaap P."/>
            <person name="Kay R.R."/>
            <person name="Henrissat B."/>
            <person name="Eichinger L."/>
            <person name="Rivero F."/>
            <person name="Putnam N.H."/>
            <person name="West C.M."/>
            <person name="Loomis W.F."/>
            <person name="Chisholm R.L."/>
            <person name="Shaulsky G."/>
            <person name="Strassmann J.E."/>
            <person name="Queller D.C."/>
            <person name="Kuspa A."/>
            <person name="Grigoriev I.V."/>
        </authorList>
    </citation>
    <scope>NUCLEOTIDE SEQUENCE [LARGE SCALE GENOMIC DNA]</scope>
    <source>
        <strain evidence="5">QSDP1</strain>
    </source>
</reference>
<evidence type="ECO:0000313" key="5">
    <source>
        <dbReference type="Proteomes" id="UP000001064"/>
    </source>
</evidence>